<reference evidence="1" key="1">
    <citation type="journal article" date="2015" name="Genome Biol. Evol.">
        <title>Organellar Genomes of White Spruce (Picea glauca): Assembly and Annotation.</title>
        <authorList>
            <person name="Jackman S.D."/>
            <person name="Warren R.L."/>
            <person name="Gibb E.A."/>
            <person name="Vandervalk B.P."/>
            <person name="Mohamadi H."/>
            <person name="Chu J."/>
            <person name="Raymond A."/>
            <person name="Pleasance S."/>
            <person name="Coope R."/>
            <person name="Wildung M.R."/>
            <person name="Ritland C.E."/>
            <person name="Bousquet J."/>
            <person name="Jones S.J."/>
            <person name="Bohlmann J."/>
            <person name="Birol I."/>
        </authorList>
    </citation>
    <scope>NUCLEOTIDE SEQUENCE [LARGE SCALE GENOMIC DNA]</scope>
    <source>
        <tissue evidence="1">Flushing bud</tissue>
    </source>
</reference>
<keyword evidence="1" id="KW-0496">Mitochondrion</keyword>
<sequence>MVNTPLLFFLACPLNDGRCPVKCPSMLCRGYDWCNEENPPERSPLYLLFIATGQKRRMVEPRPCILFTARSSCMRIDEGINSLLSRCIIKLLHLIK</sequence>
<name>A0A101M1I0_PICGL</name>
<gene>
    <name evidence="1" type="ORF">ABT39_MTgene3719</name>
</gene>
<proteinExistence type="predicted"/>
<organism evidence="1">
    <name type="scientific">Picea glauca</name>
    <name type="common">White spruce</name>
    <name type="synonym">Pinus glauca</name>
    <dbReference type="NCBI Taxonomy" id="3330"/>
    <lineage>
        <taxon>Eukaryota</taxon>
        <taxon>Viridiplantae</taxon>
        <taxon>Streptophyta</taxon>
        <taxon>Embryophyta</taxon>
        <taxon>Tracheophyta</taxon>
        <taxon>Spermatophyta</taxon>
        <taxon>Pinopsida</taxon>
        <taxon>Pinidae</taxon>
        <taxon>Conifers I</taxon>
        <taxon>Pinales</taxon>
        <taxon>Pinaceae</taxon>
        <taxon>Picea</taxon>
    </lineage>
</organism>
<dbReference type="EMBL" id="LKAM01000003">
    <property type="protein sequence ID" value="KUM49170.1"/>
    <property type="molecule type" value="Genomic_DNA"/>
</dbReference>
<comment type="caution">
    <text evidence="1">The sequence shown here is derived from an EMBL/GenBank/DDBJ whole genome shotgun (WGS) entry which is preliminary data.</text>
</comment>
<evidence type="ECO:0000313" key="1">
    <source>
        <dbReference type="EMBL" id="KUM49170.1"/>
    </source>
</evidence>
<protein>
    <submittedName>
        <fullName evidence="1">Uncharacterized protein</fullName>
    </submittedName>
</protein>
<dbReference type="AlphaFoldDB" id="A0A101M1I0"/>
<geneLocation type="mitochondrion" evidence="1"/>
<accession>A0A101M1I0</accession>